<dbReference type="CDD" id="cd11386">
    <property type="entry name" value="MCP_signal"/>
    <property type="match status" value="1"/>
</dbReference>
<evidence type="ECO:0000256" key="4">
    <source>
        <dbReference type="ARBA" id="ARBA00023136"/>
    </source>
</evidence>
<dbReference type="CDD" id="cd06225">
    <property type="entry name" value="HAMP"/>
    <property type="match status" value="1"/>
</dbReference>
<evidence type="ECO:0000256" key="1">
    <source>
        <dbReference type="ARBA" id="ARBA00004141"/>
    </source>
</evidence>
<dbReference type="PANTHER" id="PTHR32089:SF119">
    <property type="entry name" value="METHYL-ACCEPTING CHEMOTAXIS PROTEIN CTPL"/>
    <property type="match status" value="1"/>
</dbReference>
<dbReference type="Pfam" id="PF00672">
    <property type="entry name" value="HAMP"/>
    <property type="match status" value="1"/>
</dbReference>
<evidence type="ECO:0000259" key="10">
    <source>
        <dbReference type="PROSITE" id="PS50885"/>
    </source>
</evidence>
<dbReference type="Proteomes" id="UP000665025">
    <property type="component" value="Chromosome 1"/>
</dbReference>
<organism evidence="11 12">
    <name type="scientific">Pseudoalteromonas viridis</name>
    <dbReference type="NCBI Taxonomy" id="339617"/>
    <lineage>
        <taxon>Bacteria</taxon>
        <taxon>Pseudomonadati</taxon>
        <taxon>Pseudomonadota</taxon>
        <taxon>Gammaproteobacteria</taxon>
        <taxon>Alteromonadales</taxon>
        <taxon>Pseudoalteromonadaceae</taxon>
        <taxon>Pseudoalteromonas</taxon>
    </lineage>
</organism>
<dbReference type="PANTHER" id="PTHR32089">
    <property type="entry name" value="METHYL-ACCEPTING CHEMOTAXIS PROTEIN MCPB"/>
    <property type="match status" value="1"/>
</dbReference>
<dbReference type="RefSeq" id="WP_125721365.1">
    <property type="nucleotide sequence ID" value="NZ_CP072425.1"/>
</dbReference>
<gene>
    <name evidence="11" type="ORF">J5X90_14140</name>
</gene>
<evidence type="ECO:0000313" key="12">
    <source>
        <dbReference type="Proteomes" id="UP000665025"/>
    </source>
</evidence>
<sequence>MQWFKNLPLFYKICLIVALSVSVFTANLLINFFAFQSTQKELRLLEKQIYKTVQLSTINSVLIRRADELYSQAVSFADNDVLNQASQTVQDLKTNLDELRVLDLDNATQIQRQLGVIEQYKALSEQIAQGMINDTIDFSTLPAKAKQKSELFEQADNDLNAYQQSVDALFQATIKKAYQSGNDGLWLSIQSGVVLTILLVIVALSVARNISFTANELRSSLRELADGHGDLNQRIKVLGKDELGRTAQNFNKFMDTLTSAINGVMSVSQPLLDTSEKLVHSTEKVREVTNTQSAHASQTQQSINELIQSIASISEAASAANTAAHETEQEAHNGLTAVTDTIANSKELNQQISHAAEAVNDLAKGTGNVSSILDVISSIAEQTNLLALNAAIEAARAGEQGRGFAVVADEVRTLASRTGDATTEIRALLDSLQNAADHSVKMMSQADEQAASNESRALKAGQALEEIQSKIANITLMNNQIASATEQQSSVAAQVADTIEQMNEGQQQVHASFADLDDVSHRLHEASDRLVAATSQFKL</sequence>
<feature type="domain" description="Methyl-accepting transducer" evidence="9">
    <location>
        <begin position="267"/>
        <end position="503"/>
    </location>
</feature>
<evidence type="ECO:0000256" key="3">
    <source>
        <dbReference type="ARBA" id="ARBA00022989"/>
    </source>
</evidence>
<keyword evidence="12" id="KW-1185">Reference proteome</keyword>
<dbReference type="InterPro" id="IPR004089">
    <property type="entry name" value="MCPsignal_dom"/>
</dbReference>
<dbReference type="SMART" id="SM00304">
    <property type="entry name" value="HAMP"/>
    <property type="match status" value="1"/>
</dbReference>
<evidence type="ECO:0000256" key="5">
    <source>
        <dbReference type="ARBA" id="ARBA00023224"/>
    </source>
</evidence>
<dbReference type="PROSITE" id="PS50111">
    <property type="entry name" value="CHEMOTAXIS_TRANSDUC_2"/>
    <property type="match status" value="1"/>
</dbReference>
<evidence type="ECO:0000259" key="9">
    <source>
        <dbReference type="PROSITE" id="PS50111"/>
    </source>
</evidence>
<dbReference type="PROSITE" id="PS50885">
    <property type="entry name" value="HAMP"/>
    <property type="match status" value="1"/>
</dbReference>
<dbReference type="InterPro" id="IPR003660">
    <property type="entry name" value="HAMP_dom"/>
</dbReference>
<dbReference type="SUPFAM" id="SSF58104">
    <property type="entry name" value="Methyl-accepting chemotaxis protein (MCP) signaling domain"/>
    <property type="match status" value="1"/>
</dbReference>
<evidence type="ECO:0000256" key="7">
    <source>
        <dbReference type="PROSITE-ProRule" id="PRU00284"/>
    </source>
</evidence>
<dbReference type="Gene3D" id="1.10.287.950">
    <property type="entry name" value="Methyl-accepting chemotaxis protein"/>
    <property type="match status" value="1"/>
</dbReference>
<keyword evidence="3 8" id="KW-1133">Transmembrane helix</keyword>
<proteinExistence type="inferred from homology"/>
<feature type="transmembrane region" description="Helical" evidence="8">
    <location>
        <begin position="185"/>
        <end position="207"/>
    </location>
</feature>
<feature type="domain" description="HAMP" evidence="10">
    <location>
        <begin position="208"/>
        <end position="262"/>
    </location>
</feature>
<dbReference type="Pfam" id="PF00015">
    <property type="entry name" value="MCPsignal"/>
    <property type="match status" value="1"/>
</dbReference>
<reference evidence="11 12" key="1">
    <citation type="submission" date="2021-03" db="EMBL/GenBank/DDBJ databases">
        <title>Complete Genome of Pseudoalteromonas viridis Strain BBR56, a new biocontrol bacterial candidate.</title>
        <authorList>
            <person name="Handayani D.P."/>
            <person name="Isnansetyo A."/>
            <person name="Istiqomah I."/>
            <person name="Jumina J."/>
        </authorList>
    </citation>
    <scope>NUCLEOTIDE SEQUENCE [LARGE SCALE GENOMIC DNA]</scope>
    <source>
        <strain evidence="11 12">BBR56</strain>
    </source>
</reference>
<comment type="subcellular location">
    <subcellularLocation>
        <location evidence="1">Membrane</location>
        <topology evidence="1">Multi-pass membrane protein</topology>
    </subcellularLocation>
</comment>
<protein>
    <submittedName>
        <fullName evidence="11">Methyl-accepting chemotaxis protein</fullName>
    </submittedName>
</protein>
<keyword evidence="4 8" id="KW-0472">Membrane</keyword>
<evidence type="ECO:0000256" key="6">
    <source>
        <dbReference type="ARBA" id="ARBA00029447"/>
    </source>
</evidence>
<dbReference type="SMART" id="SM00283">
    <property type="entry name" value="MA"/>
    <property type="match status" value="1"/>
</dbReference>
<name>A0ABX7V838_9GAMM</name>
<evidence type="ECO:0000256" key="8">
    <source>
        <dbReference type="SAM" id="Phobius"/>
    </source>
</evidence>
<accession>A0ABX7V838</accession>
<evidence type="ECO:0000256" key="2">
    <source>
        <dbReference type="ARBA" id="ARBA00022692"/>
    </source>
</evidence>
<comment type="similarity">
    <text evidence="6">Belongs to the methyl-accepting chemotaxis (MCP) protein family.</text>
</comment>
<feature type="transmembrane region" description="Helical" evidence="8">
    <location>
        <begin position="15"/>
        <end position="35"/>
    </location>
</feature>
<dbReference type="EMBL" id="CP072425">
    <property type="protein sequence ID" value="QTL34669.1"/>
    <property type="molecule type" value="Genomic_DNA"/>
</dbReference>
<evidence type="ECO:0000313" key="11">
    <source>
        <dbReference type="EMBL" id="QTL34669.1"/>
    </source>
</evidence>
<keyword evidence="2 8" id="KW-0812">Transmembrane</keyword>
<keyword evidence="5 7" id="KW-0807">Transducer</keyword>